<protein>
    <recommendedName>
        <fullName evidence="4">DUF3040 domain-containing protein</fullName>
    </recommendedName>
</protein>
<keyword evidence="3" id="KW-1185">Reference proteome</keyword>
<evidence type="ECO:0000256" key="1">
    <source>
        <dbReference type="SAM" id="Phobius"/>
    </source>
</evidence>
<feature type="transmembrane region" description="Helical" evidence="1">
    <location>
        <begin position="21"/>
        <end position="42"/>
    </location>
</feature>
<dbReference type="EMBL" id="JBHSPR010000082">
    <property type="protein sequence ID" value="MFC6022951.1"/>
    <property type="molecule type" value="Genomic_DNA"/>
</dbReference>
<comment type="caution">
    <text evidence="2">The sequence shown here is derived from an EMBL/GenBank/DDBJ whole genome shotgun (WGS) entry which is preliminary data.</text>
</comment>
<name>A0ABW1KNR9_9ACTN</name>
<keyword evidence="1" id="KW-0812">Transmembrane</keyword>
<evidence type="ECO:0000313" key="2">
    <source>
        <dbReference type="EMBL" id="MFC6022951.1"/>
    </source>
</evidence>
<dbReference type="RefSeq" id="WP_377432851.1">
    <property type="nucleotide sequence ID" value="NZ_JBHSPR010000082.1"/>
</dbReference>
<dbReference type="Proteomes" id="UP001596203">
    <property type="component" value="Unassembled WGS sequence"/>
</dbReference>
<reference evidence="3" key="1">
    <citation type="journal article" date="2019" name="Int. J. Syst. Evol. Microbiol.">
        <title>The Global Catalogue of Microorganisms (GCM) 10K type strain sequencing project: providing services to taxonomists for standard genome sequencing and annotation.</title>
        <authorList>
            <consortium name="The Broad Institute Genomics Platform"/>
            <consortium name="The Broad Institute Genome Sequencing Center for Infectious Disease"/>
            <person name="Wu L."/>
            <person name="Ma J."/>
        </authorList>
    </citation>
    <scope>NUCLEOTIDE SEQUENCE [LARGE SCALE GENOMIC DNA]</scope>
    <source>
        <strain evidence="3">ZS-35-S2</strain>
    </source>
</reference>
<accession>A0ABW1KNR9</accession>
<feature type="transmembrane region" description="Helical" evidence="1">
    <location>
        <begin position="48"/>
        <end position="65"/>
    </location>
</feature>
<sequence length="72" mass="7151">MDEKPRYAIRRGAVELTPGQWGALGGILFVGSVATGVLIAIVSLAAGGIAMGIIGVVAALIIGFGRSAQSGK</sequence>
<gene>
    <name evidence="2" type="ORF">ACFP2T_43225</name>
</gene>
<keyword evidence="1" id="KW-1133">Transmembrane helix</keyword>
<keyword evidence="1" id="KW-0472">Membrane</keyword>
<organism evidence="2 3">
    <name type="scientific">Plantactinospora solaniradicis</name>
    <dbReference type="NCBI Taxonomy" id="1723736"/>
    <lineage>
        <taxon>Bacteria</taxon>
        <taxon>Bacillati</taxon>
        <taxon>Actinomycetota</taxon>
        <taxon>Actinomycetes</taxon>
        <taxon>Micromonosporales</taxon>
        <taxon>Micromonosporaceae</taxon>
        <taxon>Plantactinospora</taxon>
    </lineage>
</organism>
<proteinExistence type="predicted"/>
<evidence type="ECO:0008006" key="4">
    <source>
        <dbReference type="Google" id="ProtNLM"/>
    </source>
</evidence>
<evidence type="ECO:0000313" key="3">
    <source>
        <dbReference type="Proteomes" id="UP001596203"/>
    </source>
</evidence>